<dbReference type="Proteomes" id="UP000215914">
    <property type="component" value="Unassembled WGS sequence"/>
</dbReference>
<gene>
    <name evidence="2" type="ORF">HanXRQr2_Chr14g0621561</name>
</gene>
<evidence type="ECO:0000256" key="1">
    <source>
        <dbReference type="SAM" id="Phobius"/>
    </source>
</evidence>
<dbReference type="EMBL" id="MNCJ02000329">
    <property type="protein sequence ID" value="KAF5767199.1"/>
    <property type="molecule type" value="Genomic_DNA"/>
</dbReference>
<evidence type="ECO:0000313" key="2">
    <source>
        <dbReference type="EMBL" id="KAF5767199.1"/>
    </source>
</evidence>
<comment type="caution">
    <text evidence="2">The sequence shown here is derived from an EMBL/GenBank/DDBJ whole genome shotgun (WGS) entry which is preliminary data.</text>
</comment>
<keyword evidence="3" id="KW-1185">Reference proteome</keyword>
<accession>A0A9K3H6R7</accession>
<name>A0A9K3H6R7_HELAN</name>
<keyword evidence="1" id="KW-1133">Transmembrane helix</keyword>
<protein>
    <submittedName>
        <fullName evidence="2">Uncharacterized protein</fullName>
    </submittedName>
</protein>
<feature type="transmembrane region" description="Helical" evidence="1">
    <location>
        <begin position="21"/>
        <end position="40"/>
    </location>
</feature>
<keyword evidence="1" id="KW-0472">Membrane</keyword>
<dbReference type="Gramene" id="mRNA:HanXRQr2_Chr14g0621561">
    <property type="protein sequence ID" value="mRNA:HanXRQr2_Chr14g0621561"/>
    <property type="gene ID" value="HanXRQr2_Chr14g0621561"/>
</dbReference>
<dbReference type="AlphaFoldDB" id="A0A9K3H6R7"/>
<reference evidence="2" key="1">
    <citation type="journal article" date="2017" name="Nature">
        <title>The sunflower genome provides insights into oil metabolism, flowering and Asterid evolution.</title>
        <authorList>
            <person name="Badouin H."/>
            <person name="Gouzy J."/>
            <person name="Grassa C.J."/>
            <person name="Murat F."/>
            <person name="Staton S.E."/>
            <person name="Cottret L."/>
            <person name="Lelandais-Briere C."/>
            <person name="Owens G.L."/>
            <person name="Carrere S."/>
            <person name="Mayjonade B."/>
            <person name="Legrand L."/>
            <person name="Gill N."/>
            <person name="Kane N.C."/>
            <person name="Bowers J.E."/>
            <person name="Hubner S."/>
            <person name="Bellec A."/>
            <person name="Berard A."/>
            <person name="Berges H."/>
            <person name="Blanchet N."/>
            <person name="Boniface M.C."/>
            <person name="Brunel D."/>
            <person name="Catrice O."/>
            <person name="Chaidir N."/>
            <person name="Claudel C."/>
            <person name="Donnadieu C."/>
            <person name="Faraut T."/>
            <person name="Fievet G."/>
            <person name="Helmstetter N."/>
            <person name="King M."/>
            <person name="Knapp S.J."/>
            <person name="Lai Z."/>
            <person name="Le Paslier M.C."/>
            <person name="Lippi Y."/>
            <person name="Lorenzon L."/>
            <person name="Mandel J.R."/>
            <person name="Marage G."/>
            <person name="Marchand G."/>
            <person name="Marquand E."/>
            <person name="Bret-Mestries E."/>
            <person name="Morien E."/>
            <person name="Nambeesan S."/>
            <person name="Nguyen T."/>
            <person name="Pegot-Espagnet P."/>
            <person name="Pouilly N."/>
            <person name="Raftis F."/>
            <person name="Sallet E."/>
            <person name="Schiex T."/>
            <person name="Thomas J."/>
            <person name="Vandecasteele C."/>
            <person name="Vares D."/>
            <person name="Vear F."/>
            <person name="Vautrin S."/>
            <person name="Crespi M."/>
            <person name="Mangin B."/>
            <person name="Burke J.M."/>
            <person name="Salse J."/>
            <person name="Munos S."/>
            <person name="Vincourt P."/>
            <person name="Rieseberg L.H."/>
            <person name="Langlade N.B."/>
        </authorList>
    </citation>
    <scope>NUCLEOTIDE SEQUENCE</scope>
    <source>
        <tissue evidence="2">Leaves</tissue>
    </source>
</reference>
<reference evidence="2" key="2">
    <citation type="submission" date="2020-06" db="EMBL/GenBank/DDBJ databases">
        <title>Helianthus annuus Genome sequencing and assembly Release 2.</title>
        <authorList>
            <person name="Gouzy J."/>
            <person name="Langlade N."/>
            <person name="Munos S."/>
        </authorList>
    </citation>
    <scope>NUCLEOTIDE SEQUENCE</scope>
    <source>
        <tissue evidence="2">Leaves</tissue>
    </source>
</reference>
<sequence length="84" mass="10104">MPMRRSLIKSEEDHKFLMLILSKWIRVLLLCYYSVLWWQFFEPFPSPKKPRISSFFSHKENTSSEINENQFYLPGEDICSCHTA</sequence>
<keyword evidence="1" id="KW-0812">Transmembrane</keyword>
<organism evidence="2 3">
    <name type="scientific">Helianthus annuus</name>
    <name type="common">Common sunflower</name>
    <dbReference type="NCBI Taxonomy" id="4232"/>
    <lineage>
        <taxon>Eukaryota</taxon>
        <taxon>Viridiplantae</taxon>
        <taxon>Streptophyta</taxon>
        <taxon>Embryophyta</taxon>
        <taxon>Tracheophyta</taxon>
        <taxon>Spermatophyta</taxon>
        <taxon>Magnoliopsida</taxon>
        <taxon>eudicotyledons</taxon>
        <taxon>Gunneridae</taxon>
        <taxon>Pentapetalae</taxon>
        <taxon>asterids</taxon>
        <taxon>campanulids</taxon>
        <taxon>Asterales</taxon>
        <taxon>Asteraceae</taxon>
        <taxon>Asteroideae</taxon>
        <taxon>Heliantheae alliance</taxon>
        <taxon>Heliantheae</taxon>
        <taxon>Helianthus</taxon>
    </lineage>
</organism>
<proteinExistence type="predicted"/>
<evidence type="ECO:0000313" key="3">
    <source>
        <dbReference type="Proteomes" id="UP000215914"/>
    </source>
</evidence>